<organism evidence="2 3">
    <name type="scientific">Rhodococcus zopfii</name>
    <dbReference type="NCBI Taxonomy" id="43772"/>
    <lineage>
        <taxon>Bacteria</taxon>
        <taxon>Bacillati</taxon>
        <taxon>Actinomycetota</taxon>
        <taxon>Actinomycetes</taxon>
        <taxon>Mycobacteriales</taxon>
        <taxon>Nocardiaceae</taxon>
        <taxon>Rhodococcus</taxon>
    </lineage>
</organism>
<dbReference type="SUPFAM" id="SSF69318">
    <property type="entry name" value="Integrin alpha N-terminal domain"/>
    <property type="match status" value="1"/>
</dbReference>
<evidence type="ECO:0000313" key="2">
    <source>
        <dbReference type="EMBL" id="MDV2476529.1"/>
    </source>
</evidence>
<gene>
    <name evidence="2" type="ORF">F8M49_16550</name>
</gene>
<accession>A0ABU3WRA1</accession>
<keyword evidence="3" id="KW-1185">Reference proteome</keyword>
<sequence length="169" mass="17712">MADSTDSAGVDLSDVEGAAGSPPAPAEMPPVDAPSVPNAQQQIHTTYGAAAAPGEGELTARTITPDGVELNADDYDEDGVVDSLEAQLPDGTVVSYSDLDGDGTFDSVRHATEDYKTFRAEMDTDGDGRIDTVVTYDEDYDSVTCTDEDGDGLADRMYSTETGEITDLT</sequence>
<feature type="region of interest" description="Disordered" evidence="1">
    <location>
        <begin position="1"/>
        <end position="56"/>
    </location>
</feature>
<name>A0ABU3WRA1_9NOCA</name>
<evidence type="ECO:0008006" key="4">
    <source>
        <dbReference type="Google" id="ProtNLM"/>
    </source>
</evidence>
<protein>
    <recommendedName>
        <fullName evidence="4">EF-hand domain-containing protein</fullName>
    </recommendedName>
</protein>
<dbReference type="EMBL" id="WBMO01000001">
    <property type="protein sequence ID" value="MDV2476529.1"/>
    <property type="molecule type" value="Genomic_DNA"/>
</dbReference>
<comment type="caution">
    <text evidence="2">The sequence shown here is derived from an EMBL/GenBank/DDBJ whole genome shotgun (WGS) entry which is preliminary data.</text>
</comment>
<feature type="compositionally biased region" description="Pro residues" evidence="1">
    <location>
        <begin position="22"/>
        <end position="32"/>
    </location>
</feature>
<dbReference type="InterPro" id="IPR028994">
    <property type="entry name" value="Integrin_alpha_N"/>
</dbReference>
<dbReference type="Proteomes" id="UP001275440">
    <property type="component" value="Unassembled WGS sequence"/>
</dbReference>
<evidence type="ECO:0000256" key="1">
    <source>
        <dbReference type="SAM" id="MobiDB-lite"/>
    </source>
</evidence>
<evidence type="ECO:0000313" key="3">
    <source>
        <dbReference type="Proteomes" id="UP001275440"/>
    </source>
</evidence>
<reference evidence="2 3" key="1">
    <citation type="submission" date="2019-10" db="EMBL/GenBank/DDBJ databases">
        <title>Draft Genome Assembly of Rhodococcus zopfii DSM44189.</title>
        <authorList>
            <person name="Sutton J.M."/>
            <person name="Akob D.M."/>
            <person name="Bushman T.J."/>
        </authorList>
    </citation>
    <scope>NUCLEOTIDE SEQUENCE [LARGE SCALE GENOMIC DNA]</scope>
    <source>
        <strain evidence="2 3">DSM 44189</strain>
    </source>
</reference>
<proteinExistence type="predicted"/>